<evidence type="ECO:0000259" key="3">
    <source>
        <dbReference type="PROSITE" id="PS50035"/>
    </source>
</evidence>
<dbReference type="SMART" id="SM00155">
    <property type="entry name" value="PLDc"/>
    <property type="match status" value="2"/>
</dbReference>
<protein>
    <recommendedName>
        <fullName evidence="1">Cardiolipin synthase B</fullName>
        <shortName evidence="1">CL synthase</shortName>
        <ecNumber evidence="1">2.7.8.-</ecNumber>
    </recommendedName>
</protein>
<dbReference type="AlphaFoldDB" id="A0A370P127"/>
<dbReference type="NCBIfam" id="NF008427">
    <property type="entry name" value="PRK11263.1"/>
    <property type="match status" value="1"/>
</dbReference>
<dbReference type="InterPro" id="IPR030872">
    <property type="entry name" value="Cardiolipin_synth_ClsB"/>
</dbReference>
<feature type="domain" description="PLD phosphodiesterase" evidence="3">
    <location>
        <begin position="365"/>
        <end position="392"/>
    </location>
</feature>
<feature type="active site" evidence="1">
    <location>
        <position position="178"/>
    </location>
</feature>
<comment type="similarity">
    <text evidence="1">Belongs to the phospholipase D family. Cardiolipin synthase subfamily. ClsB sub-subfamily.</text>
</comment>
<dbReference type="CDD" id="cd09110">
    <property type="entry name" value="PLDc_CLS_1"/>
    <property type="match status" value="1"/>
</dbReference>
<dbReference type="EMBL" id="QKWJ01000003">
    <property type="protein sequence ID" value="RDK11542.1"/>
    <property type="molecule type" value="Genomic_DNA"/>
</dbReference>
<keyword evidence="1" id="KW-1003">Cell membrane</keyword>
<keyword evidence="1" id="KW-0443">Lipid metabolism</keyword>
<accession>A0A370P127</accession>
<dbReference type="GO" id="GO:0032049">
    <property type="term" value="P:cardiolipin biosynthetic process"/>
    <property type="evidence" value="ECO:0007669"/>
    <property type="project" value="InterPro"/>
</dbReference>
<proteinExistence type="inferred from homology"/>
<dbReference type="InterPro" id="IPR001736">
    <property type="entry name" value="PLipase_D/transphosphatidylase"/>
</dbReference>
<keyword evidence="1" id="KW-0808">Transferase</keyword>
<dbReference type="HAMAP" id="MF_01917">
    <property type="entry name" value="Cardiolipin_synth_ClsB"/>
    <property type="match status" value="1"/>
</dbReference>
<sequence>MQAAPWRGKLSDNHGMSRISHSAHGAGTEVPADRATGPAAQAEASAHDTAATGEQASRHHMLRWAWRRGKPTTGNAVQLLHGGQDFFPALIAAIDQAAFQVMLETYIYADDDVGRAVADALVRAAARGVTVRVTVDGFGAGDMPAELAERLRAGGVQLRVYRALRGFRLARRHLRRLHRKLAVIDRRVAFVGGINIIDDHNHGPFEGANLGPRYDFAVQVSGPLVDRIALSSERLWWRLSLREARGSERAAAVAEYPLLTDLPPRPEASGGVRAALLLRDNLRNRRTIEREYLRALGAARHDVILANAYFLPGHKMRRALLACRARGVRVRLLLQGMVEYRLQHYATHALYASLLEAGVEIYEYAESFLHAKVGVVDEAWATVGSSNMDPFSLLLAREANLAVYDATFAAELRTALEYAIAHRSVRVLPDVHARRSPLHRLANWAAYMLLRLGVIIAGVTGRY</sequence>
<keyword evidence="5" id="KW-1185">Reference proteome</keyword>
<dbReference type="SUPFAM" id="SSF56024">
    <property type="entry name" value="Phospholipase D/nuclease"/>
    <property type="match status" value="2"/>
</dbReference>
<feature type="region of interest" description="Disordered" evidence="2">
    <location>
        <begin position="1"/>
        <end position="59"/>
    </location>
</feature>
<dbReference type="CDD" id="cd09159">
    <property type="entry name" value="PLDc_ybhO_like_2"/>
    <property type="match status" value="1"/>
</dbReference>
<comment type="caution">
    <text evidence="4">The sequence shown here is derived from an EMBL/GenBank/DDBJ whole genome shotgun (WGS) entry which is preliminary data.</text>
</comment>
<dbReference type="Gene3D" id="3.30.870.10">
    <property type="entry name" value="Endonuclease Chain A"/>
    <property type="match status" value="2"/>
</dbReference>
<feature type="active site" evidence="1">
    <location>
        <position position="370"/>
    </location>
</feature>
<comment type="function">
    <text evidence="1">Catalyzes the phosphatidyl group transfer from one phosphatidylglycerol molecule to another to form cardiolipin (CL) (diphosphatidylglycerol) and glycerol.</text>
</comment>
<keyword evidence="1" id="KW-0444">Lipid biosynthesis</keyword>
<dbReference type="GO" id="GO:0005886">
    <property type="term" value="C:plasma membrane"/>
    <property type="evidence" value="ECO:0007669"/>
    <property type="project" value="UniProtKB-SubCell"/>
</dbReference>
<name>A0A370P127_9BURK</name>
<dbReference type="GO" id="GO:0008808">
    <property type="term" value="F:cardiolipin synthase activity"/>
    <property type="evidence" value="ECO:0007669"/>
    <property type="project" value="InterPro"/>
</dbReference>
<keyword evidence="1" id="KW-0594">Phospholipid biosynthesis</keyword>
<comment type="catalytic activity">
    <reaction evidence="1">
        <text>2 a 1,2-diacyl-sn-glycero-3-phospho-(1'-sn-glycerol) = a cardiolipin + glycerol</text>
        <dbReference type="Rhea" id="RHEA:31451"/>
        <dbReference type="ChEBI" id="CHEBI:17754"/>
        <dbReference type="ChEBI" id="CHEBI:62237"/>
        <dbReference type="ChEBI" id="CHEBI:64716"/>
    </reaction>
</comment>
<evidence type="ECO:0000313" key="4">
    <source>
        <dbReference type="EMBL" id="RDK11542.1"/>
    </source>
</evidence>
<feature type="active site" evidence="1">
    <location>
        <position position="185"/>
    </location>
</feature>
<reference evidence="4 5" key="1">
    <citation type="submission" date="2018-06" db="EMBL/GenBank/DDBJ databases">
        <authorList>
            <person name="Feng T."/>
            <person name="Jeon C.O."/>
        </authorList>
    </citation>
    <scope>NUCLEOTIDE SEQUENCE [LARGE SCALE GENOMIC DNA]</scope>
    <source>
        <strain evidence="4 5">S23</strain>
    </source>
</reference>
<dbReference type="Proteomes" id="UP000255165">
    <property type="component" value="Unassembled WGS sequence"/>
</dbReference>
<dbReference type="InterPro" id="IPR025202">
    <property type="entry name" value="PLD-like_dom"/>
</dbReference>
<dbReference type="EC" id="2.7.8.-" evidence="1"/>
<dbReference type="PROSITE" id="PS50035">
    <property type="entry name" value="PLD"/>
    <property type="match status" value="2"/>
</dbReference>
<feature type="active site" evidence="1">
    <location>
        <position position="372"/>
    </location>
</feature>
<evidence type="ECO:0000256" key="1">
    <source>
        <dbReference type="HAMAP-Rule" id="MF_01917"/>
    </source>
</evidence>
<feature type="active site" evidence="1">
    <location>
        <position position="180"/>
    </location>
</feature>
<dbReference type="PANTHER" id="PTHR21248">
    <property type="entry name" value="CARDIOLIPIN SYNTHASE"/>
    <property type="match status" value="1"/>
</dbReference>
<dbReference type="Pfam" id="PF13091">
    <property type="entry name" value="PLDc_2"/>
    <property type="match status" value="2"/>
</dbReference>
<keyword evidence="1" id="KW-1208">Phospholipid metabolism</keyword>
<dbReference type="PANTHER" id="PTHR21248:SF22">
    <property type="entry name" value="PHOSPHOLIPASE D"/>
    <property type="match status" value="1"/>
</dbReference>
<organism evidence="4 5">
    <name type="scientific">Cupriavidus lacunae</name>
    <dbReference type="NCBI Taxonomy" id="2666307"/>
    <lineage>
        <taxon>Bacteria</taxon>
        <taxon>Pseudomonadati</taxon>
        <taxon>Pseudomonadota</taxon>
        <taxon>Betaproteobacteria</taxon>
        <taxon>Burkholderiales</taxon>
        <taxon>Burkholderiaceae</taxon>
        <taxon>Cupriavidus</taxon>
    </lineage>
</organism>
<evidence type="ECO:0000256" key="2">
    <source>
        <dbReference type="SAM" id="MobiDB-lite"/>
    </source>
</evidence>
<comment type="subcellular location">
    <subcellularLocation>
        <location evidence="1">Cell membrane</location>
        <topology evidence="1">Peripheral membrane protein</topology>
    </subcellularLocation>
</comment>
<keyword evidence="1" id="KW-0472">Membrane</keyword>
<evidence type="ECO:0000313" key="5">
    <source>
        <dbReference type="Proteomes" id="UP000255165"/>
    </source>
</evidence>
<feature type="active site" evidence="1">
    <location>
        <position position="377"/>
    </location>
</feature>
<gene>
    <name evidence="1" type="primary">clsB</name>
    <name evidence="4" type="ORF">DN412_04050</name>
</gene>
<feature type="domain" description="PLD phosphodiesterase" evidence="3">
    <location>
        <begin position="173"/>
        <end position="200"/>
    </location>
</feature>